<dbReference type="Gene3D" id="3.40.50.2000">
    <property type="entry name" value="Glycogen Phosphorylase B"/>
    <property type="match status" value="1"/>
</dbReference>
<sequence length="280" mass="30993">MQKLKVLLAPLAKVRLFAPHPLADEPISWLNQKILGADLCVVDSYLATPKFYAQVPTPLVVFEDFYRAEIKFSSSTYVFNPAYNAHTAYPKELQNHSHYFLGSGYYPIDPIFCQVKSLKTTPKEVLLCLGGSDLTLTPLQNALKLLKHTPLKIHTIAPKPLLPHLPTAHNFVFEPLLNPTELAKRLSQADIALFGGGQMIYEAILSQTPLISLPIASNQLAQVQALAKVEALFLASLDNLLCVLQDLLDLNARERMQAAQKSLKLGDKLLPTLQGILTYA</sequence>
<dbReference type="SUPFAM" id="SSF53756">
    <property type="entry name" value="UDP-Glycosyltransferase/glycogen phosphorylase"/>
    <property type="match status" value="1"/>
</dbReference>
<accession>A0ABM7SLX7</accession>
<name>A0ABM7SLX7_9HELI</name>
<evidence type="ECO:0000313" key="1">
    <source>
        <dbReference type="EMBL" id="BCZ19122.1"/>
    </source>
</evidence>
<protein>
    <submittedName>
        <fullName evidence="1">Uncharacterized protein</fullName>
    </submittedName>
</protein>
<dbReference type="EMBL" id="AP024819">
    <property type="protein sequence ID" value="BCZ19122.1"/>
    <property type="molecule type" value="Genomic_DNA"/>
</dbReference>
<evidence type="ECO:0000313" key="2">
    <source>
        <dbReference type="Proteomes" id="UP000826146"/>
    </source>
</evidence>
<organism evidence="1 2">
    <name type="scientific">Helicobacter gastrofelis</name>
    <dbReference type="NCBI Taxonomy" id="2849642"/>
    <lineage>
        <taxon>Bacteria</taxon>
        <taxon>Pseudomonadati</taxon>
        <taxon>Campylobacterota</taxon>
        <taxon>Epsilonproteobacteria</taxon>
        <taxon>Campylobacterales</taxon>
        <taxon>Helicobacteraceae</taxon>
        <taxon>Helicobacter</taxon>
    </lineage>
</organism>
<proteinExistence type="predicted"/>
<reference evidence="1 2" key="1">
    <citation type="submission" date="2021-07" db="EMBL/GenBank/DDBJ databases">
        <title>Novel Helicobacter sp. Isolated from a cat.</title>
        <authorList>
            <person name="Rimbara E."/>
            <person name="Suzuki M."/>
        </authorList>
    </citation>
    <scope>NUCLEOTIDE SEQUENCE [LARGE SCALE GENOMIC DNA]</scope>
    <source>
        <strain evidence="2">NHP19-012</strain>
    </source>
</reference>
<keyword evidence="2" id="KW-1185">Reference proteome</keyword>
<dbReference type="Proteomes" id="UP000826146">
    <property type="component" value="Chromosome"/>
</dbReference>
<gene>
    <name evidence="1" type="ORF">NHP190012_07640</name>
</gene>